<name>A0A5E4AJY5_MARMO</name>
<reference evidence="2" key="1">
    <citation type="submission" date="2019-04" db="EMBL/GenBank/DDBJ databases">
        <authorList>
            <person name="Alioto T."/>
            <person name="Alioto T."/>
        </authorList>
    </citation>
    <scope>NUCLEOTIDE SEQUENCE [LARGE SCALE GENOMIC DNA]</scope>
</reference>
<feature type="region of interest" description="Disordered" evidence="1">
    <location>
        <begin position="1"/>
        <end position="85"/>
    </location>
</feature>
<protein>
    <submittedName>
        <fullName evidence="2">Uncharacterized protein</fullName>
    </submittedName>
</protein>
<comment type="caution">
    <text evidence="2">The sequence shown here is derived from an EMBL/GenBank/DDBJ whole genome shotgun (WGS) entry which is preliminary data.</text>
</comment>
<organism evidence="2 3">
    <name type="scientific">Marmota monax</name>
    <name type="common">Woodchuck</name>
    <dbReference type="NCBI Taxonomy" id="9995"/>
    <lineage>
        <taxon>Eukaryota</taxon>
        <taxon>Metazoa</taxon>
        <taxon>Chordata</taxon>
        <taxon>Craniata</taxon>
        <taxon>Vertebrata</taxon>
        <taxon>Euteleostomi</taxon>
        <taxon>Mammalia</taxon>
        <taxon>Eutheria</taxon>
        <taxon>Euarchontoglires</taxon>
        <taxon>Glires</taxon>
        <taxon>Rodentia</taxon>
        <taxon>Sciuromorpha</taxon>
        <taxon>Sciuridae</taxon>
        <taxon>Xerinae</taxon>
        <taxon>Marmotini</taxon>
        <taxon>Marmota</taxon>
    </lineage>
</organism>
<dbReference type="AlphaFoldDB" id="A0A5E4AJY5"/>
<keyword evidence="3" id="KW-1185">Reference proteome</keyword>
<evidence type="ECO:0000313" key="2">
    <source>
        <dbReference type="EMBL" id="VTJ57535.1"/>
    </source>
</evidence>
<gene>
    <name evidence="2" type="ORF">MONAX_5E023144</name>
</gene>
<evidence type="ECO:0000313" key="3">
    <source>
        <dbReference type="Proteomes" id="UP000335636"/>
    </source>
</evidence>
<feature type="region of interest" description="Disordered" evidence="1">
    <location>
        <begin position="158"/>
        <end position="181"/>
    </location>
</feature>
<feature type="compositionally biased region" description="Basic and acidic residues" evidence="1">
    <location>
        <begin position="38"/>
        <end position="54"/>
    </location>
</feature>
<proteinExistence type="predicted"/>
<sequence length="328" mass="35656">MHCPLPLPHPAPERHAPAELPAHLPGPLAPRAQTLAPRRADRDLPFGWQRRDLGARSPRPSPASVPSRRGEESPEGQRWPGSLGQRLWETRPGTRLQAEARALRPLRPLLGKLQPLRVAVTEEIWAPDPVPARLDGTQCRPRAVFLLCGRPRRGWPWPARSRSRCAPPTEPGLRQRRGEDPAHAGAALTRLAFRPPGPFFFSGEGAAAARARRRFETNPALHAPGWRDTSPVPEPDRVSRREDGAEALPGLAWACSELGCFAWRPRRSGAFGDVSGACSQEPGQEGPGNLGHLLPAPRGSTVSHSQPASLSGLPRGAPEMGRLFPETP</sequence>
<feature type="compositionally biased region" description="Polar residues" evidence="1">
    <location>
        <begin position="300"/>
        <end position="309"/>
    </location>
</feature>
<feature type="compositionally biased region" description="Low complexity" evidence="1">
    <location>
        <begin position="55"/>
        <end position="67"/>
    </location>
</feature>
<feature type="region of interest" description="Disordered" evidence="1">
    <location>
        <begin position="276"/>
        <end position="328"/>
    </location>
</feature>
<feature type="region of interest" description="Disordered" evidence="1">
    <location>
        <begin position="219"/>
        <end position="239"/>
    </location>
</feature>
<evidence type="ECO:0000256" key="1">
    <source>
        <dbReference type="SAM" id="MobiDB-lite"/>
    </source>
</evidence>
<dbReference type="EMBL" id="CABDUW010000083">
    <property type="protein sequence ID" value="VTJ57535.1"/>
    <property type="molecule type" value="Genomic_DNA"/>
</dbReference>
<dbReference type="Proteomes" id="UP000335636">
    <property type="component" value="Unassembled WGS sequence"/>
</dbReference>
<accession>A0A5E4AJY5</accession>
<feature type="compositionally biased region" description="Pro residues" evidence="1">
    <location>
        <begin position="1"/>
        <end position="10"/>
    </location>
</feature>